<reference evidence="2" key="2">
    <citation type="submission" date="2016-02" db="EMBL/GenBank/DDBJ databases">
        <title>Draft genome sequence of five rapidly growing Mycobacterium species.</title>
        <authorList>
            <person name="Katahira K."/>
            <person name="Gotou Y."/>
            <person name="Iida K."/>
            <person name="Ogura Y."/>
            <person name="Hayashi T."/>
        </authorList>
    </citation>
    <scope>NUCLEOTIDE SEQUENCE [LARGE SCALE GENOMIC DNA]</scope>
    <source>
        <strain evidence="2">JCM6368</strain>
    </source>
</reference>
<organism evidence="1 2">
    <name type="scientific">Mycolicibacterium fortuitum subsp. acetamidolyticum</name>
    <dbReference type="NCBI Taxonomy" id="144550"/>
    <lineage>
        <taxon>Bacteria</taxon>
        <taxon>Bacillati</taxon>
        <taxon>Actinomycetota</taxon>
        <taxon>Actinomycetes</taxon>
        <taxon>Mycobacteriales</taxon>
        <taxon>Mycobacteriaceae</taxon>
        <taxon>Mycolicibacterium</taxon>
    </lineage>
</organism>
<gene>
    <name evidence="1" type="ORF">RMCFA_1429</name>
</gene>
<dbReference type="EMBL" id="BCSZ01000012">
    <property type="protein sequence ID" value="GAT01315.1"/>
    <property type="molecule type" value="Genomic_DNA"/>
</dbReference>
<accession>A0A117IDL9</accession>
<comment type="caution">
    <text evidence="1">The sequence shown here is derived from an EMBL/GenBank/DDBJ whole genome shotgun (WGS) entry which is preliminary data.</text>
</comment>
<dbReference type="Proteomes" id="UP000069705">
    <property type="component" value="Unassembled WGS sequence"/>
</dbReference>
<protein>
    <submittedName>
        <fullName evidence="1">Uncharacterized protein</fullName>
    </submittedName>
</protein>
<sequence>MYSRVMLINQHRVRNVSDTRAQLSAILDTAQQGYTTHISRDGQIAAHVVPPNALVHRGNEFAIMMSATIDSCAHWITNDATATGFHQAGDPIGIVFGWLWRADRHKAMDWLAVYTDTLTGIFEGRGYARPAFAPLWRALRIALGASLDGEEILEFEAFMREHLQDQITPFTLDELAGRERPRGDNDPWPDTAPTGKGWIKKRWRDVVVGDFVPNPDNAYQLNVGDENWCRVITLTESEANVQRVDGTHTTVALADAGSHWVPFQSDTPYRWDSFARHN</sequence>
<evidence type="ECO:0000313" key="2">
    <source>
        <dbReference type="Proteomes" id="UP000069705"/>
    </source>
</evidence>
<dbReference type="Gene3D" id="3.40.1620.10">
    <property type="entry name" value="YefM-like domain"/>
    <property type="match status" value="1"/>
</dbReference>
<reference evidence="1 2" key="1">
    <citation type="journal article" date="2016" name="Genome Announc.">
        <title>Draft Genome Sequences of Five Rapidly Growing Mycobacterium Species, M. thermoresistibile, M. fortuitum subsp. acetamidolyticum, M. canariasense, M. brisbanense, and M. novocastrense.</title>
        <authorList>
            <person name="Katahira K."/>
            <person name="Ogura Y."/>
            <person name="Gotoh Y."/>
            <person name="Hayashi T."/>
        </authorList>
    </citation>
    <scope>NUCLEOTIDE SEQUENCE [LARGE SCALE GENOMIC DNA]</scope>
    <source>
        <strain evidence="1 2">JCM6368</strain>
    </source>
</reference>
<name>A0A117IDL9_MYCFO</name>
<evidence type="ECO:0000313" key="1">
    <source>
        <dbReference type="EMBL" id="GAT01315.1"/>
    </source>
</evidence>
<dbReference type="AlphaFoldDB" id="A0A117IDL9"/>
<proteinExistence type="predicted"/>